<dbReference type="EMBL" id="JAUSVK010000001">
    <property type="protein sequence ID" value="MDQ0394783.1"/>
    <property type="molecule type" value="Genomic_DNA"/>
</dbReference>
<feature type="transmembrane region" description="Helical" evidence="2">
    <location>
        <begin position="67"/>
        <end position="87"/>
    </location>
</feature>
<feature type="transmembrane region" description="Helical" evidence="2">
    <location>
        <begin position="30"/>
        <end position="47"/>
    </location>
</feature>
<gene>
    <name evidence="3" type="ORF">J3R73_004575</name>
</gene>
<evidence type="ECO:0000256" key="1">
    <source>
        <dbReference type="SAM" id="MobiDB-lite"/>
    </source>
</evidence>
<feature type="transmembrane region" description="Helical" evidence="2">
    <location>
        <begin position="6"/>
        <end position="23"/>
    </location>
</feature>
<evidence type="ECO:0000256" key="2">
    <source>
        <dbReference type="SAM" id="Phobius"/>
    </source>
</evidence>
<sequence length="460" mass="50693">MIELPTSYYLSIMTFAGLMLFGASQWSRPWALPYITVLGTVAAWYFLEPFYFPDLFALFESEYIDTAYRTVLIFLISFAVITPFAAVHLRPKPGLLKRDDAFVSAEQVFLAVTSLWLFLLAYGTLRMRGDLLGALFPLGGRSAGQMWSRAAGADAGSDGFIISTAGYLYGLCIAAFGLLYFFLPSGRYRALAIVLILISWPYAFLQGSRNITLATVLPGIVSYVLFSRQSFWVKIPCICIVFMALDLAFKIMIEYRNVGFGDVNLSDAEGAQHQGLNMASELVYAVKFLNEGTLQLNLGSDYFAEVANIVPRAIWSNKPLIGIDYAIARGFGGGDSDIGVFATIAFGLIGQGVQAFGIFLGPIFVALLMSIWVGVLARFRTQHTPLRLSLYLIGLGLTFNLGRGFTLLVLWPLVFGYAGVRVIEWRARQKASAQSSGFGRQRSARHASPVRPGQRIPPRD</sequence>
<evidence type="ECO:0000313" key="4">
    <source>
        <dbReference type="Proteomes" id="UP001237448"/>
    </source>
</evidence>
<evidence type="ECO:0008006" key="5">
    <source>
        <dbReference type="Google" id="ProtNLM"/>
    </source>
</evidence>
<proteinExistence type="predicted"/>
<keyword evidence="2" id="KW-1133">Transmembrane helix</keyword>
<feature type="transmembrane region" description="Helical" evidence="2">
    <location>
        <begin position="190"/>
        <end position="211"/>
    </location>
</feature>
<feature type="transmembrane region" description="Helical" evidence="2">
    <location>
        <begin position="231"/>
        <end position="249"/>
    </location>
</feature>
<comment type="caution">
    <text evidence="3">The sequence shown here is derived from an EMBL/GenBank/DDBJ whole genome shotgun (WGS) entry which is preliminary data.</text>
</comment>
<feature type="region of interest" description="Disordered" evidence="1">
    <location>
        <begin position="433"/>
        <end position="460"/>
    </location>
</feature>
<accession>A0ABU0FJJ7</accession>
<organism evidence="3 4">
    <name type="scientific">Labrys monachus</name>
    <dbReference type="NCBI Taxonomy" id="217067"/>
    <lineage>
        <taxon>Bacteria</taxon>
        <taxon>Pseudomonadati</taxon>
        <taxon>Pseudomonadota</taxon>
        <taxon>Alphaproteobacteria</taxon>
        <taxon>Hyphomicrobiales</taxon>
        <taxon>Xanthobacteraceae</taxon>
        <taxon>Labrys</taxon>
    </lineage>
</organism>
<keyword evidence="2" id="KW-0472">Membrane</keyword>
<reference evidence="3 4" key="1">
    <citation type="submission" date="2023-07" db="EMBL/GenBank/DDBJ databases">
        <title>Genomic Encyclopedia of Type Strains, Phase IV (KMG-IV): sequencing the most valuable type-strain genomes for metagenomic binning, comparative biology and taxonomic classification.</title>
        <authorList>
            <person name="Goeker M."/>
        </authorList>
    </citation>
    <scope>NUCLEOTIDE SEQUENCE [LARGE SCALE GENOMIC DNA]</scope>
    <source>
        <strain evidence="3 4">DSM 5896</strain>
    </source>
</reference>
<keyword evidence="2" id="KW-0812">Transmembrane</keyword>
<dbReference type="RefSeq" id="WP_307432488.1">
    <property type="nucleotide sequence ID" value="NZ_JAUSVK010000001.1"/>
</dbReference>
<protein>
    <recommendedName>
        <fullName evidence="5">Oligosaccharide repeat unit polymerase</fullName>
    </recommendedName>
</protein>
<dbReference type="Proteomes" id="UP001237448">
    <property type="component" value="Unassembled WGS sequence"/>
</dbReference>
<evidence type="ECO:0000313" key="3">
    <source>
        <dbReference type="EMBL" id="MDQ0394783.1"/>
    </source>
</evidence>
<feature type="transmembrane region" description="Helical" evidence="2">
    <location>
        <begin position="356"/>
        <end position="379"/>
    </location>
</feature>
<keyword evidence="4" id="KW-1185">Reference proteome</keyword>
<feature type="transmembrane region" description="Helical" evidence="2">
    <location>
        <begin position="391"/>
        <end position="420"/>
    </location>
</feature>
<name>A0ABU0FJJ7_9HYPH</name>
<feature type="transmembrane region" description="Helical" evidence="2">
    <location>
        <begin position="160"/>
        <end position="183"/>
    </location>
</feature>
<feature type="transmembrane region" description="Helical" evidence="2">
    <location>
        <begin position="108"/>
        <end position="125"/>
    </location>
</feature>